<dbReference type="Proteomes" id="UP000218332">
    <property type="component" value="Unassembled WGS sequence"/>
</dbReference>
<protein>
    <submittedName>
        <fullName evidence="1">Uncharacterized protein</fullName>
    </submittedName>
</protein>
<comment type="caution">
    <text evidence="1">The sequence shown here is derived from an EMBL/GenBank/DDBJ whole genome shotgun (WGS) entry which is preliminary data.</text>
</comment>
<dbReference type="AlphaFoldDB" id="A0A2A2I691"/>
<dbReference type="EMBL" id="NMPM01000020">
    <property type="protein sequence ID" value="PAV26553.1"/>
    <property type="molecule type" value="Genomic_DNA"/>
</dbReference>
<dbReference type="RefSeq" id="WP_095610356.1">
    <property type="nucleotide sequence ID" value="NZ_NMPM01000020.1"/>
</dbReference>
<sequence length="353" mass="40324">MIRNSIFGRLALTPADSIKEPLNFLYHRFRHKTALTQQSFKNAFATRFDVRGFSDLRKAVHRYNTTEHPPIYSPAYSLLDFKDLLAELLSCTDTEVAETLDIFYFSQKGFKPYFVALRERISGSGPTDALSDFLDTSHLGVTIVLVLARNEIDARAIALNRINQPINPSRFMSPLNLADSFDEDQYAPMIGTVFSDRGPTFQASSPLKVILELDRNRSPITEIMMEHDTSRFHAAAYYDEASSNVRYRKHVHRLIHCFGLVDTKRETLVSEDSPEYKSSQRDHPLLRDVEFCMLNPGCKIIHHGLGDIFQQFPDYSMSFQDFLPTCTRKDLGKELLAIGYGQQHYPISSLVSH</sequence>
<organism evidence="1 2">
    <name type="scientific">Tamilnaduibacter salinus</name>
    <dbReference type="NCBI Taxonomy" id="1484056"/>
    <lineage>
        <taxon>Bacteria</taxon>
        <taxon>Pseudomonadati</taxon>
        <taxon>Pseudomonadota</taxon>
        <taxon>Gammaproteobacteria</taxon>
        <taxon>Pseudomonadales</taxon>
        <taxon>Marinobacteraceae</taxon>
        <taxon>Tamilnaduibacter</taxon>
    </lineage>
</organism>
<keyword evidence="2" id="KW-1185">Reference proteome</keyword>
<accession>A0A2A2I691</accession>
<proteinExistence type="predicted"/>
<name>A0A2A2I691_9GAMM</name>
<evidence type="ECO:0000313" key="1">
    <source>
        <dbReference type="EMBL" id="PAV26553.1"/>
    </source>
</evidence>
<reference evidence="1 2" key="1">
    <citation type="submission" date="2017-07" db="EMBL/GenBank/DDBJ databases">
        <title>Tamlnaduibacter salinus (Mi-7) genome sequencing.</title>
        <authorList>
            <person name="Verma A."/>
            <person name="Krishnamurthi S."/>
        </authorList>
    </citation>
    <scope>NUCLEOTIDE SEQUENCE [LARGE SCALE GENOMIC DNA]</scope>
    <source>
        <strain evidence="1 2">Mi-7</strain>
    </source>
</reference>
<gene>
    <name evidence="1" type="ORF">CF392_04925</name>
</gene>
<evidence type="ECO:0000313" key="2">
    <source>
        <dbReference type="Proteomes" id="UP000218332"/>
    </source>
</evidence>